<keyword evidence="2" id="KW-1185">Reference proteome</keyword>
<dbReference type="InterPro" id="IPR036874">
    <property type="entry name" value="Carbonic_anhydrase_sf"/>
</dbReference>
<sequence length="146" mass="16756">MILDQHTLVIADREGEKWVRKASTSAQILTIFDGWITHPFGCTMRNVLAMVYGEEIQRIYVLVQEKEPTSVLQQMKEAGISEDVLRTVSYVPHVEGDVARWLDGLSSTKDNVKKSVEIINNHPFMPKQIRAEGWFIDCNGELYKYN</sequence>
<dbReference type="RefSeq" id="WP_124565727.1">
    <property type="nucleotide sequence ID" value="NZ_JARRRY010000007.1"/>
</dbReference>
<evidence type="ECO:0000313" key="1">
    <source>
        <dbReference type="EMBL" id="MDG5754399.1"/>
    </source>
</evidence>
<dbReference type="Proteomes" id="UP001218246">
    <property type="component" value="Unassembled WGS sequence"/>
</dbReference>
<proteinExistence type="predicted"/>
<name>A0ABT6H6Q0_9BACI</name>
<reference evidence="1 2" key="1">
    <citation type="submission" date="2023-04" db="EMBL/GenBank/DDBJ databases">
        <title>Ectobacillus antri isolated from activated sludge.</title>
        <authorList>
            <person name="Yan P."/>
            <person name="Liu X."/>
        </authorList>
    </citation>
    <scope>NUCLEOTIDE SEQUENCE [LARGE SCALE GENOMIC DNA]</scope>
    <source>
        <strain evidence="1 2">C18H</strain>
    </source>
</reference>
<dbReference type="EMBL" id="JARULN010000008">
    <property type="protein sequence ID" value="MDG5754399.1"/>
    <property type="molecule type" value="Genomic_DNA"/>
</dbReference>
<comment type="caution">
    <text evidence="1">The sequence shown here is derived from an EMBL/GenBank/DDBJ whole genome shotgun (WGS) entry which is preliminary data.</text>
</comment>
<gene>
    <name evidence="1" type="ORF">P6P90_10495</name>
</gene>
<protein>
    <submittedName>
        <fullName evidence="1">Uncharacterized protein</fullName>
    </submittedName>
</protein>
<dbReference type="Gene3D" id="3.40.1050.10">
    <property type="entry name" value="Carbonic anhydrase"/>
    <property type="match status" value="1"/>
</dbReference>
<organism evidence="1 2">
    <name type="scientific">Ectobacillus antri</name>
    <dbReference type="NCBI Taxonomy" id="2486280"/>
    <lineage>
        <taxon>Bacteria</taxon>
        <taxon>Bacillati</taxon>
        <taxon>Bacillota</taxon>
        <taxon>Bacilli</taxon>
        <taxon>Bacillales</taxon>
        <taxon>Bacillaceae</taxon>
        <taxon>Ectobacillus</taxon>
    </lineage>
</organism>
<accession>A0ABT6H6Q0</accession>
<evidence type="ECO:0000313" key="2">
    <source>
        <dbReference type="Proteomes" id="UP001218246"/>
    </source>
</evidence>